<evidence type="ECO:0000256" key="1">
    <source>
        <dbReference type="ARBA" id="ARBA00004162"/>
    </source>
</evidence>
<keyword evidence="10" id="KW-1185">Reference proteome</keyword>
<accession>A0A328BM74</accession>
<evidence type="ECO:0000256" key="7">
    <source>
        <dbReference type="RuleBase" id="RU003879"/>
    </source>
</evidence>
<dbReference type="Proteomes" id="UP000249524">
    <property type="component" value="Unassembled WGS sequence"/>
</dbReference>
<evidence type="ECO:0008006" key="11">
    <source>
        <dbReference type="Google" id="ProtNLM"/>
    </source>
</evidence>
<evidence type="ECO:0000256" key="2">
    <source>
        <dbReference type="ARBA" id="ARBA00005811"/>
    </source>
</evidence>
<evidence type="ECO:0000313" key="9">
    <source>
        <dbReference type="EMBL" id="RAK67551.1"/>
    </source>
</evidence>
<keyword evidence="4 7" id="KW-0812">Transmembrane</keyword>
<dbReference type="GO" id="GO:0022857">
    <property type="term" value="F:transmembrane transporter activity"/>
    <property type="evidence" value="ECO:0007669"/>
    <property type="project" value="InterPro"/>
</dbReference>
<dbReference type="InterPro" id="IPR003400">
    <property type="entry name" value="ExbD"/>
</dbReference>
<dbReference type="Gene3D" id="3.30.420.270">
    <property type="match status" value="1"/>
</dbReference>
<comment type="subcellular location">
    <subcellularLocation>
        <location evidence="1">Cell membrane</location>
        <topology evidence="1">Single-pass membrane protein</topology>
    </subcellularLocation>
    <subcellularLocation>
        <location evidence="7">Cell membrane</location>
        <topology evidence="7">Single-pass type II membrane protein</topology>
    </subcellularLocation>
</comment>
<dbReference type="RefSeq" id="WP_111275161.1">
    <property type="nucleotide sequence ID" value="NZ_QFYS01000002.1"/>
</dbReference>
<proteinExistence type="inferred from homology"/>
<gene>
    <name evidence="9" type="ORF">DJ019_06480</name>
</gene>
<keyword evidence="5 8" id="KW-1133">Transmembrane helix</keyword>
<evidence type="ECO:0000256" key="6">
    <source>
        <dbReference type="ARBA" id="ARBA00023136"/>
    </source>
</evidence>
<keyword evidence="7" id="KW-0653">Protein transport</keyword>
<protein>
    <recommendedName>
        <fullName evidence="11">Biopolymer transporter ExbD</fullName>
    </recommendedName>
</protein>
<evidence type="ECO:0000313" key="10">
    <source>
        <dbReference type="Proteomes" id="UP000249524"/>
    </source>
</evidence>
<name>A0A328BM74_9CAUL</name>
<evidence type="ECO:0000256" key="8">
    <source>
        <dbReference type="SAM" id="Phobius"/>
    </source>
</evidence>
<dbReference type="GO" id="GO:0005886">
    <property type="term" value="C:plasma membrane"/>
    <property type="evidence" value="ECO:0007669"/>
    <property type="project" value="UniProtKB-SubCell"/>
</dbReference>
<dbReference type="OrthoDB" id="9798629at2"/>
<evidence type="ECO:0000256" key="3">
    <source>
        <dbReference type="ARBA" id="ARBA00022475"/>
    </source>
</evidence>
<feature type="transmembrane region" description="Helical" evidence="8">
    <location>
        <begin position="23"/>
        <end position="43"/>
    </location>
</feature>
<dbReference type="AlphaFoldDB" id="A0A328BM74"/>
<dbReference type="Pfam" id="PF02472">
    <property type="entry name" value="ExbD"/>
    <property type="match status" value="1"/>
</dbReference>
<evidence type="ECO:0000256" key="5">
    <source>
        <dbReference type="ARBA" id="ARBA00022989"/>
    </source>
</evidence>
<reference evidence="9 10" key="1">
    <citation type="submission" date="2018-05" db="EMBL/GenBank/DDBJ databases">
        <authorList>
            <person name="Lanie J.A."/>
            <person name="Ng W.-L."/>
            <person name="Kazmierczak K.M."/>
            <person name="Andrzejewski T.M."/>
            <person name="Davidsen T.M."/>
            <person name="Wayne K.J."/>
            <person name="Tettelin H."/>
            <person name="Glass J.I."/>
            <person name="Rusch D."/>
            <person name="Podicherti R."/>
            <person name="Tsui H.-C.T."/>
            <person name="Winkler M.E."/>
        </authorList>
    </citation>
    <scope>NUCLEOTIDE SEQUENCE [LARGE SCALE GENOMIC DNA]</scope>
    <source>
        <strain evidence="9 10">BUT-10</strain>
    </source>
</reference>
<keyword evidence="7" id="KW-0813">Transport</keyword>
<keyword evidence="3" id="KW-1003">Cell membrane</keyword>
<comment type="similarity">
    <text evidence="2 7">Belongs to the ExbD/TolR family.</text>
</comment>
<dbReference type="PANTHER" id="PTHR30558">
    <property type="entry name" value="EXBD MEMBRANE COMPONENT OF PMF-DRIVEN MACROMOLECULE IMPORT SYSTEM"/>
    <property type="match status" value="1"/>
</dbReference>
<dbReference type="EMBL" id="QFYS01000002">
    <property type="protein sequence ID" value="RAK67551.1"/>
    <property type="molecule type" value="Genomic_DNA"/>
</dbReference>
<comment type="caution">
    <text evidence="9">The sequence shown here is derived from an EMBL/GenBank/DDBJ whole genome shotgun (WGS) entry which is preliminary data.</text>
</comment>
<keyword evidence="6 8" id="KW-0472">Membrane</keyword>
<dbReference type="GO" id="GO:0015031">
    <property type="term" value="P:protein transport"/>
    <property type="evidence" value="ECO:0007669"/>
    <property type="project" value="UniProtKB-KW"/>
</dbReference>
<sequence length="140" mass="14696">MGAALSTQSSGAWDVRQNADINVTPFVDVMLVLLIIFMVALPVSTVSVKVDLPTAQAAPQTQAAPVVVSLTAQGRLYVGEQATALDTLAAVVAAKAGPPGDATRINLRADVGVRYRDLMTVMNRLRVAGYDKVALVGEDF</sequence>
<organism evidence="9 10">
    <name type="scientific">Phenylobacterium kunshanense</name>
    <dbReference type="NCBI Taxonomy" id="1445034"/>
    <lineage>
        <taxon>Bacteria</taxon>
        <taxon>Pseudomonadati</taxon>
        <taxon>Pseudomonadota</taxon>
        <taxon>Alphaproteobacteria</taxon>
        <taxon>Caulobacterales</taxon>
        <taxon>Caulobacteraceae</taxon>
        <taxon>Phenylobacterium</taxon>
    </lineage>
</organism>
<dbReference type="PANTHER" id="PTHR30558:SF9">
    <property type="entry name" value="BIOPOLYMER TRANSPORT PROTEIN EXBD"/>
    <property type="match status" value="1"/>
</dbReference>
<evidence type="ECO:0000256" key="4">
    <source>
        <dbReference type="ARBA" id="ARBA00022692"/>
    </source>
</evidence>